<dbReference type="GO" id="GO:0004401">
    <property type="term" value="F:histidinol-phosphatase activity"/>
    <property type="evidence" value="ECO:0007669"/>
    <property type="project" value="UniProtKB-UniRule"/>
</dbReference>
<dbReference type="InterPro" id="IPR010140">
    <property type="entry name" value="Histidinol_P_phosphatase_HisJ"/>
</dbReference>
<comment type="similarity">
    <text evidence="2 8">Belongs to the PHP hydrolase family. HisK subfamily.</text>
</comment>
<gene>
    <name evidence="10" type="ORF">SAMN05216244_0467</name>
</gene>
<dbReference type="RefSeq" id="WP_074597253.1">
    <property type="nucleotide sequence ID" value="NZ_FNHF01000001.1"/>
</dbReference>
<evidence type="ECO:0000256" key="6">
    <source>
        <dbReference type="ARBA" id="ARBA00023102"/>
    </source>
</evidence>
<evidence type="ECO:0000256" key="2">
    <source>
        <dbReference type="ARBA" id="ARBA00009152"/>
    </source>
</evidence>
<evidence type="ECO:0000256" key="4">
    <source>
        <dbReference type="ARBA" id="ARBA00022605"/>
    </source>
</evidence>
<evidence type="ECO:0000256" key="5">
    <source>
        <dbReference type="ARBA" id="ARBA00022801"/>
    </source>
</evidence>
<evidence type="ECO:0000256" key="7">
    <source>
        <dbReference type="ARBA" id="ARBA00049158"/>
    </source>
</evidence>
<dbReference type="EC" id="3.1.3.15" evidence="3 8"/>
<accession>A0A1G9M7F9</accession>
<proteinExistence type="inferred from homology"/>
<dbReference type="NCBIfam" id="TIGR01856">
    <property type="entry name" value="hisJ_fam"/>
    <property type="match status" value="1"/>
</dbReference>
<dbReference type="OrthoDB" id="9775255at2"/>
<reference evidence="11" key="1">
    <citation type="submission" date="2016-10" db="EMBL/GenBank/DDBJ databases">
        <authorList>
            <person name="Varghese N."/>
            <person name="Submissions S."/>
        </authorList>
    </citation>
    <scope>NUCLEOTIDE SEQUENCE [LARGE SCALE GENOMIC DNA]</scope>
    <source>
        <strain evidence="11">CGMCC 1.6199</strain>
    </source>
</reference>
<comment type="catalytic activity">
    <reaction evidence="7 8">
        <text>L-histidinol phosphate + H2O = L-histidinol + phosphate</text>
        <dbReference type="Rhea" id="RHEA:14465"/>
        <dbReference type="ChEBI" id="CHEBI:15377"/>
        <dbReference type="ChEBI" id="CHEBI:43474"/>
        <dbReference type="ChEBI" id="CHEBI:57699"/>
        <dbReference type="ChEBI" id="CHEBI:57980"/>
        <dbReference type="EC" id="3.1.3.15"/>
    </reaction>
</comment>
<dbReference type="GO" id="GO:0005737">
    <property type="term" value="C:cytoplasm"/>
    <property type="evidence" value="ECO:0007669"/>
    <property type="project" value="TreeGrafter"/>
</dbReference>
<dbReference type="Proteomes" id="UP000182347">
    <property type="component" value="Unassembled WGS sequence"/>
</dbReference>
<comment type="pathway">
    <text evidence="1 8">Amino-acid biosynthesis; L-histidine biosynthesis; L-histidine from 5-phospho-alpha-D-ribose 1-diphosphate: step 8/9.</text>
</comment>
<dbReference type="NCBIfam" id="NF005996">
    <property type="entry name" value="PRK08123.1"/>
    <property type="match status" value="1"/>
</dbReference>
<dbReference type="PANTHER" id="PTHR21039:SF0">
    <property type="entry name" value="HISTIDINOL-PHOSPHATASE"/>
    <property type="match status" value="1"/>
</dbReference>
<evidence type="ECO:0000256" key="3">
    <source>
        <dbReference type="ARBA" id="ARBA00013085"/>
    </source>
</evidence>
<dbReference type="InterPro" id="IPR016195">
    <property type="entry name" value="Pol/histidinol_Pase-like"/>
</dbReference>
<keyword evidence="11" id="KW-1185">Reference proteome</keyword>
<protein>
    <recommendedName>
        <fullName evidence="3 8">Histidinol-phosphatase</fullName>
        <shortName evidence="8">HolPase</shortName>
        <ecNumber evidence="3 8">3.1.3.15</ecNumber>
    </recommendedName>
</protein>
<dbReference type="GO" id="GO:0000105">
    <property type="term" value="P:L-histidine biosynthetic process"/>
    <property type="evidence" value="ECO:0007669"/>
    <property type="project" value="UniProtKB-UniRule"/>
</dbReference>
<dbReference type="CDD" id="cd12110">
    <property type="entry name" value="PHP_HisPPase_Hisj_like"/>
    <property type="match status" value="1"/>
</dbReference>
<sequence>MNISGDFHVHSQFCPHGTSDRMEAYVKQAIESGLTHLTFTEHAPLPADFSDPAPSKDSSMPAESVKTYLEKARHLKKKYHDKLVIQVGLEVDYIAGFEKETCRLLEKWGPLIDDAILSVHMLRSPVGKFVCLDYSAEEFAAIVSLFGSVDAVYQAYYRTLLHAITSDLGRFKPKRLGHITLVEKFKKTFPPARIFEQEILEILSLMAENGMELDINTAGLYKEYCQSIYPPERFIRQAYELGIPLVPGSDSHQAAQIARGFGNLPDLQYALPQGI</sequence>
<keyword evidence="6 8" id="KW-0368">Histidine biosynthesis</keyword>
<keyword evidence="5 8" id="KW-0378">Hydrolase</keyword>
<dbReference type="UniPathway" id="UPA00031">
    <property type="reaction ID" value="UER00013"/>
</dbReference>
<feature type="domain" description="PHP" evidence="9">
    <location>
        <begin position="6"/>
        <end position="218"/>
    </location>
</feature>
<dbReference type="SUPFAM" id="SSF89550">
    <property type="entry name" value="PHP domain-like"/>
    <property type="match status" value="1"/>
</dbReference>
<evidence type="ECO:0000256" key="1">
    <source>
        <dbReference type="ARBA" id="ARBA00004970"/>
    </source>
</evidence>
<evidence type="ECO:0000259" key="9">
    <source>
        <dbReference type="Pfam" id="PF02811"/>
    </source>
</evidence>
<dbReference type="Gene3D" id="3.20.20.140">
    <property type="entry name" value="Metal-dependent hydrolases"/>
    <property type="match status" value="1"/>
</dbReference>
<organism evidence="10 11">
    <name type="scientific">Sediminibacillus halophilus</name>
    <dbReference type="NCBI Taxonomy" id="482461"/>
    <lineage>
        <taxon>Bacteria</taxon>
        <taxon>Bacillati</taxon>
        <taxon>Bacillota</taxon>
        <taxon>Bacilli</taxon>
        <taxon>Bacillales</taxon>
        <taxon>Bacillaceae</taxon>
        <taxon>Sediminibacillus</taxon>
    </lineage>
</organism>
<keyword evidence="4 8" id="KW-0028">Amino-acid biosynthesis</keyword>
<dbReference type="InterPro" id="IPR004013">
    <property type="entry name" value="PHP_dom"/>
</dbReference>
<dbReference type="EMBL" id="FNHF01000001">
    <property type="protein sequence ID" value="SDL70166.1"/>
    <property type="molecule type" value="Genomic_DNA"/>
</dbReference>
<name>A0A1G9M7F9_9BACI</name>
<dbReference type="PANTHER" id="PTHR21039">
    <property type="entry name" value="HISTIDINOL PHOSPHATASE-RELATED"/>
    <property type="match status" value="1"/>
</dbReference>
<dbReference type="Pfam" id="PF02811">
    <property type="entry name" value="PHP"/>
    <property type="match status" value="1"/>
</dbReference>
<dbReference type="STRING" id="482461.SAMN05216244_0467"/>
<dbReference type="AlphaFoldDB" id="A0A1G9M7F9"/>
<evidence type="ECO:0000313" key="10">
    <source>
        <dbReference type="EMBL" id="SDL70166.1"/>
    </source>
</evidence>
<evidence type="ECO:0000313" key="11">
    <source>
        <dbReference type="Proteomes" id="UP000182347"/>
    </source>
</evidence>
<evidence type="ECO:0000256" key="8">
    <source>
        <dbReference type="RuleBase" id="RU366003"/>
    </source>
</evidence>